<evidence type="ECO:0000259" key="6">
    <source>
        <dbReference type="Pfam" id="PF01408"/>
    </source>
</evidence>
<dbReference type="RefSeq" id="XP_033426873.1">
    <property type="nucleotide sequence ID" value="XM_033570841.1"/>
</dbReference>
<dbReference type="PANTHER" id="PTHR22604:SF115">
    <property type="entry name" value="DIHYDRODIOL DEHYDROGENASE, PUTATIVE (AFU_ORTHOLOGUE AFUA_1G07520)-RELATED"/>
    <property type="match status" value="1"/>
</dbReference>
<dbReference type="EMBL" id="QUQM01000004">
    <property type="protein sequence ID" value="KAA8647512.1"/>
    <property type="molecule type" value="Genomic_DNA"/>
</dbReference>
<name>A0A5M9MKI7_9EURO</name>
<evidence type="ECO:0000313" key="7">
    <source>
        <dbReference type="EMBL" id="KAA8647512.1"/>
    </source>
</evidence>
<evidence type="ECO:0000256" key="4">
    <source>
        <dbReference type="ARBA" id="ARBA00042988"/>
    </source>
</evidence>
<dbReference type="OrthoDB" id="2129491at2759"/>
<dbReference type="Gene3D" id="3.40.50.720">
    <property type="entry name" value="NAD(P)-binding Rossmann-like Domain"/>
    <property type="match status" value="1"/>
</dbReference>
<evidence type="ECO:0000256" key="2">
    <source>
        <dbReference type="ARBA" id="ARBA00023002"/>
    </source>
</evidence>
<sequence>MAPYNVRWGIMATGGIANVFVRDLLKDPNTRGASDISHSVVAVASSSSKPRAEKFISDTGIPGSCVAYGSYEELVADSNVDVVYVATPHSHHFQNAMLALEAGKNVLCEKAFTVNAAQTKILCETAQKKSLFLMEAVWTRYFPLSVQVRELIQNGAIGEVLRVMADNSFGDDVEVQWGTKHRMVNMDLAGGCLLDRMSSPVLLVLPFAFVQAAGLIRSLAVGIYSLTWVFQTLYHTLPRAQRKPPSAISAHMTPYHLTGADEATTILLTFPTSTPSNLQHPGQSQAVAMTHLRVSTDPDEHNSSGPCVRIQGTKGEIQVYGAAFQPERYRLIPKKGEGEIKEVECPFPDSGRGMYWEADEVARCLRDCKLESDTMPLEESIVIMEVMDEVRRQGGLAYPEKIESTVYPTRL</sequence>
<evidence type="ECO:0000313" key="8">
    <source>
        <dbReference type="Proteomes" id="UP000324241"/>
    </source>
</evidence>
<accession>A0A5M9MKI7</accession>
<dbReference type="Proteomes" id="UP000324241">
    <property type="component" value="Unassembled WGS sequence"/>
</dbReference>
<dbReference type="GeneID" id="54328907"/>
<proteinExistence type="inferred from homology"/>
<dbReference type="VEuPathDB" id="FungiDB:EYZ11_009760"/>
<keyword evidence="2" id="KW-0560">Oxidoreductase</keyword>
<dbReference type="InterPro" id="IPR036291">
    <property type="entry name" value="NAD(P)-bd_dom_sf"/>
</dbReference>
<dbReference type="GO" id="GO:0000166">
    <property type="term" value="F:nucleotide binding"/>
    <property type="evidence" value="ECO:0007669"/>
    <property type="project" value="InterPro"/>
</dbReference>
<evidence type="ECO:0000256" key="3">
    <source>
        <dbReference type="ARBA" id="ARBA00038984"/>
    </source>
</evidence>
<dbReference type="SUPFAM" id="SSF51735">
    <property type="entry name" value="NAD(P)-binding Rossmann-fold domains"/>
    <property type="match status" value="1"/>
</dbReference>
<comment type="catalytic activity">
    <reaction evidence="5">
        <text>D-xylose + NADP(+) = D-xylono-1,5-lactone + NADPH + H(+)</text>
        <dbReference type="Rhea" id="RHEA:22000"/>
        <dbReference type="ChEBI" id="CHEBI:15378"/>
        <dbReference type="ChEBI" id="CHEBI:15867"/>
        <dbReference type="ChEBI" id="CHEBI:53455"/>
        <dbReference type="ChEBI" id="CHEBI:57783"/>
        <dbReference type="ChEBI" id="CHEBI:58349"/>
        <dbReference type="EC" id="1.1.1.179"/>
    </reaction>
</comment>
<feature type="domain" description="Gfo/Idh/MocA-like oxidoreductase N-terminal" evidence="6">
    <location>
        <begin position="7"/>
        <end position="134"/>
    </location>
</feature>
<dbReference type="AlphaFoldDB" id="A0A5M9MKI7"/>
<dbReference type="Pfam" id="PF01408">
    <property type="entry name" value="GFO_IDH_MocA"/>
    <property type="match status" value="1"/>
</dbReference>
<gene>
    <name evidence="7" type="ORF">ATNIH1004_006205</name>
</gene>
<dbReference type="GO" id="GO:0047837">
    <property type="term" value="F:D-xylose 1-dehydrogenase (NADP+) activity"/>
    <property type="evidence" value="ECO:0007669"/>
    <property type="project" value="UniProtKB-EC"/>
</dbReference>
<reference evidence="7 8" key="1">
    <citation type="submission" date="2019-08" db="EMBL/GenBank/DDBJ databases">
        <title>The genome sequence of a newly discovered highly antifungal drug resistant Aspergillus species, Aspergillus tanneri NIH 1004.</title>
        <authorList>
            <person name="Mounaud S."/>
            <person name="Singh I."/>
            <person name="Joardar V."/>
            <person name="Pakala S."/>
            <person name="Pakala S."/>
            <person name="Venepally P."/>
            <person name="Chung J.K."/>
            <person name="Losada L."/>
            <person name="Nierman W.C."/>
        </authorList>
    </citation>
    <scope>NUCLEOTIDE SEQUENCE [LARGE SCALE GENOMIC DNA]</scope>
    <source>
        <strain evidence="7 8">NIH1004</strain>
    </source>
</reference>
<evidence type="ECO:0000256" key="1">
    <source>
        <dbReference type="ARBA" id="ARBA00010928"/>
    </source>
</evidence>
<dbReference type="SUPFAM" id="SSF55347">
    <property type="entry name" value="Glyceraldehyde-3-phosphate dehydrogenase-like, C-terminal domain"/>
    <property type="match status" value="1"/>
</dbReference>
<organism evidence="7 8">
    <name type="scientific">Aspergillus tanneri</name>
    <dbReference type="NCBI Taxonomy" id="1220188"/>
    <lineage>
        <taxon>Eukaryota</taxon>
        <taxon>Fungi</taxon>
        <taxon>Dikarya</taxon>
        <taxon>Ascomycota</taxon>
        <taxon>Pezizomycotina</taxon>
        <taxon>Eurotiomycetes</taxon>
        <taxon>Eurotiomycetidae</taxon>
        <taxon>Eurotiales</taxon>
        <taxon>Aspergillaceae</taxon>
        <taxon>Aspergillus</taxon>
        <taxon>Aspergillus subgen. Circumdati</taxon>
    </lineage>
</organism>
<dbReference type="PANTHER" id="PTHR22604">
    <property type="entry name" value="OXIDOREDUCTASES"/>
    <property type="match status" value="1"/>
</dbReference>
<evidence type="ECO:0000256" key="5">
    <source>
        <dbReference type="ARBA" id="ARBA00049233"/>
    </source>
</evidence>
<dbReference type="InterPro" id="IPR000683">
    <property type="entry name" value="Gfo/Idh/MocA-like_OxRdtase_N"/>
</dbReference>
<comment type="caution">
    <text evidence="7">The sequence shown here is derived from an EMBL/GenBank/DDBJ whole genome shotgun (WGS) entry which is preliminary data.</text>
</comment>
<protein>
    <recommendedName>
        <fullName evidence="3">D-xylose 1-dehydrogenase (NADP(+), D-xylono-1,5-lactone-forming)</fullName>
        <ecNumber evidence="3">1.1.1.179</ecNumber>
    </recommendedName>
    <alternativeName>
        <fullName evidence="4">D-xylose-NADP dehydrogenase</fullName>
    </alternativeName>
</protein>
<dbReference type="Gene3D" id="3.30.360.10">
    <property type="entry name" value="Dihydrodipicolinate Reductase, domain 2"/>
    <property type="match status" value="1"/>
</dbReference>
<dbReference type="EC" id="1.1.1.179" evidence="3"/>
<dbReference type="InterPro" id="IPR050984">
    <property type="entry name" value="Gfo/Idh/MocA_domain"/>
</dbReference>
<comment type="similarity">
    <text evidence="1">Belongs to the Gfo/Idh/MocA family.</text>
</comment>